<dbReference type="InterPro" id="IPR034660">
    <property type="entry name" value="DinB/YfiT-like"/>
</dbReference>
<dbReference type="PANTHER" id="PTHR43792">
    <property type="entry name" value="GNAT FAMILY, PUTATIVE (AFU_ORTHOLOGUE AFUA_3G00765)-RELATED-RELATED"/>
    <property type="match status" value="1"/>
</dbReference>
<dbReference type="eggNOG" id="COG1670">
    <property type="taxonomic scope" value="Bacteria"/>
</dbReference>
<organism evidence="3 4">
    <name type="scientific">Kineosphaera limosa NBRC 100340</name>
    <dbReference type="NCBI Taxonomy" id="1184609"/>
    <lineage>
        <taxon>Bacteria</taxon>
        <taxon>Bacillati</taxon>
        <taxon>Actinomycetota</taxon>
        <taxon>Actinomycetes</taxon>
        <taxon>Micrococcales</taxon>
        <taxon>Dermatophilaceae</taxon>
        <taxon>Kineosphaera</taxon>
    </lineage>
</organism>
<dbReference type="InterPro" id="IPR051531">
    <property type="entry name" value="N-acetyltransferase"/>
</dbReference>
<dbReference type="Gene3D" id="3.40.630.30">
    <property type="match status" value="1"/>
</dbReference>
<comment type="caution">
    <text evidence="3">The sequence shown here is derived from an EMBL/GenBank/DDBJ whole genome shotgun (WGS) entry which is preliminary data.</text>
</comment>
<dbReference type="EMBL" id="BAHD01000029">
    <property type="protein sequence ID" value="GAB95952.1"/>
    <property type="molecule type" value="Genomic_DNA"/>
</dbReference>
<evidence type="ECO:0000313" key="3">
    <source>
        <dbReference type="EMBL" id="GAB95952.1"/>
    </source>
</evidence>
<evidence type="ECO:0000256" key="1">
    <source>
        <dbReference type="SAM" id="MobiDB-lite"/>
    </source>
</evidence>
<dbReference type="Pfam" id="PF13302">
    <property type="entry name" value="Acetyltransf_3"/>
    <property type="match status" value="1"/>
</dbReference>
<proteinExistence type="predicted"/>
<reference evidence="3 4" key="1">
    <citation type="submission" date="2012-08" db="EMBL/GenBank/DDBJ databases">
        <title>Whole genome shotgun sequence of Kineosphaera limosa NBRC 100340.</title>
        <authorList>
            <person name="Yoshida I."/>
            <person name="Isaki S."/>
            <person name="Hosoyama A."/>
            <person name="Tsuchikane K."/>
            <person name="Katsumata H."/>
            <person name="Ando Y."/>
            <person name="Ohji S."/>
            <person name="Hamada M."/>
            <person name="Tamura T."/>
            <person name="Yamazoe A."/>
            <person name="Yamazaki S."/>
            <person name="Fujita N."/>
        </authorList>
    </citation>
    <scope>NUCLEOTIDE SEQUENCE [LARGE SCALE GENOMIC DNA]</scope>
    <source>
        <strain evidence="3 4">NBRC 100340</strain>
    </source>
</reference>
<dbReference type="InterPro" id="IPR016181">
    <property type="entry name" value="Acyl_CoA_acyltransferase"/>
</dbReference>
<evidence type="ECO:0000313" key="4">
    <source>
        <dbReference type="Proteomes" id="UP000008366"/>
    </source>
</evidence>
<dbReference type="Pfam" id="PF04978">
    <property type="entry name" value="MST"/>
    <property type="match status" value="1"/>
</dbReference>
<accession>K6WV25</accession>
<name>K6WV25_9MICO</name>
<protein>
    <recommendedName>
        <fullName evidence="2">N-acetyltransferase domain-containing protein</fullName>
    </recommendedName>
</protein>
<dbReference type="SUPFAM" id="SSF55729">
    <property type="entry name" value="Acyl-CoA N-acyltransferases (Nat)"/>
    <property type="match status" value="1"/>
</dbReference>
<gene>
    <name evidence="3" type="ORF">KILIM_029_00620</name>
</gene>
<dbReference type="SUPFAM" id="SSF109854">
    <property type="entry name" value="DinB/YfiT-like putative metalloenzymes"/>
    <property type="match status" value="1"/>
</dbReference>
<dbReference type="AlphaFoldDB" id="K6WV25"/>
<keyword evidence="4" id="KW-1185">Reference proteome</keyword>
<feature type="domain" description="N-acetyltransferase" evidence="2">
    <location>
        <begin position="21"/>
        <end position="175"/>
    </location>
</feature>
<dbReference type="STRING" id="1184609.KILIM_029_00620"/>
<dbReference type="InterPro" id="IPR000182">
    <property type="entry name" value="GNAT_dom"/>
</dbReference>
<dbReference type="Gene3D" id="1.20.120.450">
    <property type="entry name" value="dinb family like domain"/>
    <property type="match status" value="1"/>
</dbReference>
<dbReference type="eggNOG" id="COG2318">
    <property type="taxonomic scope" value="Bacteria"/>
</dbReference>
<feature type="region of interest" description="Disordered" evidence="1">
    <location>
        <begin position="181"/>
        <end position="206"/>
    </location>
</feature>
<dbReference type="PANTHER" id="PTHR43792:SF16">
    <property type="entry name" value="N-ACETYLTRANSFERASE DOMAIN-CONTAINING PROTEIN"/>
    <property type="match status" value="1"/>
</dbReference>
<dbReference type="GO" id="GO:0016747">
    <property type="term" value="F:acyltransferase activity, transferring groups other than amino-acyl groups"/>
    <property type="evidence" value="ECO:0007669"/>
    <property type="project" value="InterPro"/>
</dbReference>
<evidence type="ECO:0000259" key="2">
    <source>
        <dbReference type="PROSITE" id="PS51186"/>
    </source>
</evidence>
<sequence>MPELSDGVVRLRAHREGDVEAIVAQCIDPQMVRWTTVPRPYGPDAARSYLAMIAQAWSRDDGQRFWAIEWVDDAGNPRFGGGIDLRPRGSGSAEVGYGLHPDARGRGLMVRALRLACQWWFDSGGARVYWFANAGNEPSWRVARACGFTRHGDLPGYLPHPDGLADAWVASVAADDDLTRPAGSGAASAGEVVVAEREDSRSDGPMLGGERELLEHWLDLYRESVLLKIAGLDAQALCRRAVPPSTLSLLGVVRHLSEVESYWLRCVLHDEDVPDLYATREHPDADFDDVDPANAARDIATYEAEVRRCRAEAARWPDLDSPVLGRRGGKELNLRWILTHLIEEYARHLGHLDLLREATDGRTGY</sequence>
<feature type="compositionally biased region" description="Low complexity" evidence="1">
    <location>
        <begin position="182"/>
        <end position="193"/>
    </location>
</feature>
<dbReference type="InterPro" id="IPR007061">
    <property type="entry name" value="MST-like"/>
</dbReference>
<dbReference type="Proteomes" id="UP000008366">
    <property type="component" value="Unassembled WGS sequence"/>
</dbReference>
<dbReference type="PROSITE" id="PS51186">
    <property type="entry name" value="GNAT"/>
    <property type="match status" value="1"/>
</dbReference>